<dbReference type="AlphaFoldDB" id="A0ABD5RXG5"/>
<dbReference type="Proteomes" id="UP001596328">
    <property type="component" value="Unassembled WGS sequence"/>
</dbReference>
<evidence type="ECO:0000313" key="2">
    <source>
        <dbReference type="Proteomes" id="UP001596328"/>
    </source>
</evidence>
<comment type="caution">
    <text evidence="1">The sequence shown here is derived from an EMBL/GenBank/DDBJ whole genome shotgun (WGS) entry which is preliminary data.</text>
</comment>
<dbReference type="EMBL" id="JBHSWU010000108">
    <property type="protein sequence ID" value="MFC6724139.1"/>
    <property type="molecule type" value="Genomic_DNA"/>
</dbReference>
<evidence type="ECO:0000313" key="1">
    <source>
        <dbReference type="EMBL" id="MFC6724139.1"/>
    </source>
</evidence>
<proteinExistence type="predicted"/>
<accession>A0ABD5RXG5</accession>
<keyword evidence="2" id="KW-1185">Reference proteome</keyword>
<gene>
    <name evidence="1" type="ORF">ACFQE1_07080</name>
</gene>
<organism evidence="1 2">
    <name type="scientific">Halobium palmae</name>
    <dbReference type="NCBI Taxonomy" id="1776492"/>
    <lineage>
        <taxon>Archaea</taxon>
        <taxon>Methanobacteriati</taxon>
        <taxon>Methanobacteriota</taxon>
        <taxon>Stenosarchaea group</taxon>
        <taxon>Halobacteria</taxon>
        <taxon>Halobacteriales</taxon>
        <taxon>Haloferacaceae</taxon>
        <taxon>Halobium</taxon>
    </lineage>
</organism>
<sequence length="174" mass="18717">MSVHRTASSAALYGDASLSDITVRQSFDGDGNELATGESSVADLAPEETWAAYVPFPGDDAGAVASHELSGSVMEDVPSFYHPNLSFAEFTLDVTDEEAYIRGTVENEGDESVDFLQVNGYFHEEKDVVLDSNTATTENLGAGESFSFEIPSEMPAFRRERISSKTGSVTTEPL</sequence>
<reference evidence="1 2" key="1">
    <citation type="journal article" date="2019" name="Int. J. Syst. Evol. Microbiol.">
        <title>The Global Catalogue of Microorganisms (GCM) 10K type strain sequencing project: providing services to taxonomists for standard genome sequencing and annotation.</title>
        <authorList>
            <consortium name="The Broad Institute Genomics Platform"/>
            <consortium name="The Broad Institute Genome Sequencing Center for Infectious Disease"/>
            <person name="Wu L."/>
            <person name="Ma J."/>
        </authorList>
    </citation>
    <scope>NUCLEOTIDE SEQUENCE [LARGE SCALE GENOMIC DNA]</scope>
    <source>
        <strain evidence="1 2">NBRC 111368</strain>
    </source>
</reference>
<name>A0ABD5RXG5_9EURY</name>
<protein>
    <submittedName>
        <fullName evidence="1">FxLYD domain-containing protein</fullName>
    </submittedName>
</protein>
<dbReference type="InterPro" id="IPR047676">
    <property type="entry name" value="FxLYD_dom"/>
</dbReference>
<dbReference type="NCBIfam" id="NF038353">
    <property type="entry name" value="FxLYD_dom"/>
    <property type="match status" value="1"/>
</dbReference>